<feature type="transmembrane region" description="Helical" evidence="1">
    <location>
        <begin position="90"/>
        <end position="111"/>
    </location>
</feature>
<protein>
    <submittedName>
        <fullName evidence="2">E3 ubiquitin-protein ligase RFWD3</fullName>
    </submittedName>
</protein>
<proteinExistence type="predicted"/>
<dbReference type="EMBL" id="GGEC01068873">
    <property type="protein sequence ID" value="MBX49357.1"/>
    <property type="molecule type" value="Transcribed_RNA"/>
</dbReference>
<dbReference type="AlphaFoldDB" id="A0A2P2P3Q3"/>
<organism evidence="2">
    <name type="scientific">Rhizophora mucronata</name>
    <name type="common">Asiatic mangrove</name>
    <dbReference type="NCBI Taxonomy" id="61149"/>
    <lineage>
        <taxon>Eukaryota</taxon>
        <taxon>Viridiplantae</taxon>
        <taxon>Streptophyta</taxon>
        <taxon>Embryophyta</taxon>
        <taxon>Tracheophyta</taxon>
        <taxon>Spermatophyta</taxon>
        <taxon>Magnoliopsida</taxon>
        <taxon>eudicotyledons</taxon>
        <taxon>Gunneridae</taxon>
        <taxon>Pentapetalae</taxon>
        <taxon>rosids</taxon>
        <taxon>fabids</taxon>
        <taxon>Malpighiales</taxon>
        <taxon>Rhizophoraceae</taxon>
        <taxon>Rhizophora</taxon>
    </lineage>
</organism>
<keyword evidence="1" id="KW-0472">Membrane</keyword>
<evidence type="ECO:0000256" key="1">
    <source>
        <dbReference type="SAM" id="Phobius"/>
    </source>
</evidence>
<accession>A0A2P2P3Q3</accession>
<name>A0A2P2P3Q3_RHIMU</name>
<reference evidence="2" key="1">
    <citation type="submission" date="2018-02" db="EMBL/GenBank/DDBJ databases">
        <title>Rhizophora mucronata_Transcriptome.</title>
        <authorList>
            <person name="Meera S.P."/>
            <person name="Sreeshan A."/>
            <person name="Augustine A."/>
        </authorList>
    </citation>
    <scope>NUCLEOTIDE SEQUENCE</scope>
    <source>
        <tissue evidence="2">Leaf</tissue>
    </source>
</reference>
<keyword evidence="1" id="KW-1133">Transmembrane helix</keyword>
<evidence type="ECO:0000313" key="2">
    <source>
        <dbReference type="EMBL" id="MBX49357.1"/>
    </source>
</evidence>
<sequence>MPTTKTTDMMVTLSSTRFHANWARQALGFSLARLAPLGTSSFSSSIICISRTHLSSSSSVLHSPPLLYPFFVSKNNICRLATVIRNPRRVYYLNVVLRLIIIIVILFLFRFQLSHLT</sequence>
<keyword evidence="1" id="KW-0812">Transmembrane</keyword>